<keyword evidence="9 11" id="KW-0057">Aromatic amino acid biosynthesis</keyword>
<evidence type="ECO:0000256" key="3">
    <source>
        <dbReference type="ARBA" id="ARBA00012154"/>
    </source>
</evidence>
<evidence type="ECO:0000256" key="6">
    <source>
        <dbReference type="ARBA" id="ARBA00022741"/>
    </source>
</evidence>
<evidence type="ECO:0000256" key="4">
    <source>
        <dbReference type="ARBA" id="ARBA00022605"/>
    </source>
</evidence>
<evidence type="ECO:0000256" key="2">
    <source>
        <dbReference type="ARBA" id="ARBA00006997"/>
    </source>
</evidence>
<dbReference type="CDD" id="cd00464">
    <property type="entry name" value="SK"/>
    <property type="match status" value="1"/>
</dbReference>
<evidence type="ECO:0000256" key="9">
    <source>
        <dbReference type="ARBA" id="ARBA00023141"/>
    </source>
</evidence>
<dbReference type="PROSITE" id="PS01128">
    <property type="entry name" value="SHIKIMATE_KINASE"/>
    <property type="match status" value="1"/>
</dbReference>
<comment type="cofactor">
    <cofactor evidence="11">
        <name>Mg(2+)</name>
        <dbReference type="ChEBI" id="CHEBI:18420"/>
    </cofactor>
    <text evidence="11">Binds 1 Mg(2+) ion per subunit.</text>
</comment>
<dbReference type="GO" id="GO:0004765">
    <property type="term" value="F:shikimate kinase activity"/>
    <property type="evidence" value="ECO:0007669"/>
    <property type="project" value="UniProtKB-EC"/>
</dbReference>
<evidence type="ECO:0000256" key="7">
    <source>
        <dbReference type="ARBA" id="ARBA00022777"/>
    </source>
</evidence>
<keyword evidence="7 11" id="KW-0418">Kinase</keyword>
<proteinExistence type="inferred from homology"/>
<evidence type="ECO:0000256" key="1">
    <source>
        <dbReference type="ARBA" id="ARBA00004842"/>
    </source>
</evidence>
<evidence type="ECO:0000313" key="12">
    <source>
        <dbReference type="EMBL" id="MFD2629119.1"/>
    </source>
</evidence>
<keyword evidence="11" id="KW-0479">Metal-binding</keyword>
<reference evidence="13" key="1">
    <citation type="journal article" date="2019" name="Int. J. Syst. Evol. Microbiol.">
        <title>The Global Catalogue of Microorganisms (GCM) 10K type strain sequencing project: providing services to taxonomists for standard genome sequencing and annotation.</title>
        <authorList>
            <consortium name="The Broad Institute Genomics Platform"/>
            <consortium name="The Broad Institute Genome Sequencing Center for Infectious Disease"/>
            <person name="Wu L."/>
            <person name="Ma J."/>
        </authorList>
    </citation>
    <scope>NUCLEOTIDE SEQUENCE [LARGE SCALE GENOMIC DNA]</scope>
    <source>
        <strain evidence="13">TISTR 1858</strain>
    </source>
</reference>
<dbReference type="EC" id="2.7.1.71" evidence="3 11"/>
<comment type="caution">
    <text evidence="12">The sequence shown here is derived from an EMBL/GenBank/DDBJ whole genome shotgun (WGS) entry which is preliminary data.</text>
</comment>
<gene>
    <name evidence="11" type="primary">aroK</name>
    <name evidence="12" type="ORF">ACFSUN_10055</name>
</gene>
<comment type="function">
    <text evidence="11">Catalyzes the specific phosphorylation of the 3-hydroxyl group of shikimic acid using ATP as a cosubstrate.</text>
</comment>
<dbReference type="InterPro" id="IPR027417">
    <property type="entry name" value="P-loop_NTPase"/>
</dbReference>
<feature type="binding site" evidence="11">
    <location>
        <position position="20"/>
    </location>
    <ligand>
        <name>Mg(2+)</name>
        <dbReference type="ChEBI" id="CHEBI:18420"/>
    </ligand>
</feature>
<feature type="binding site" evidence="11">
    <location>
        <position position="62"/>
    </location>
    <ligand>
        <name>substrate</name>
    </ligand>
</feature>
<dbReference type="Gene3D" id="3.40.50.300">
    <property type="entry name" value="P-loop containing nucleotide triphosphate hydrolases"/>
    <property type="match status" value="1"/>
</dbReference>
<comment type="subunit">
    <text evidence="11">Monomer.</text>
</comment>
<comment type="subcellular location">
    <subcellularLocation>
        <location evidence="11">Cytoplasm</location>
    </subcellularLocation>
</comment>
<evidence type="ECO:0000256" key="11">
    <source>
        <dbReference type="HAMAP-Rule" id="MF_00109"/>
    </source>
</evidence>
<dbReference type="PANTHER" id="PTHR21087">
    <property type="entry name" value="SHIKIMATE KINASE"/>
    <property type="match status" value="1"/>
</dbReference>
<comment type="caution">
    <text evidence="11">Lacks conserved residue(s) required for the propagation of feature annotation.</text>
</comment>
<keyword evidence="4 11" id="KW-0028">Amino-acid biosynthesis</keyword>
<evidence type="ECO:0000256" key="8">
    <source>
        <dbReference type="ARBA" id="ARBA00022840"/>
    </source>
</evidence>
<evidence type="ECO:0000256" key="10">
    <source>
        <dbReference type="ARBA" id="ARBA00048567"/>
    </source>
</evidence>
<dbReference type="Pfam" id="PF01202">
    <property type="entry name" value="SKI"/>
    <property type="match status" value="1"/>
</dbReference>
<feature type="binding site" evidence="11">
    <location>
        <position position="84"/>
    </location>
    <ligand>
        <name>substrate</name>
    </ligand>
</feature>
<sequence length="170" mass="19916">MDREDKKSIALTGFMGVGKTSIGKALAKKMGRQLIDIDSEIEKEVQLPVPEIFRLYGEEYFREKEKNVIDRYRQQDKKVLSLGGGAFLQPEVKDKCLESCYVIHLGLSWDKWTERCEQLIETRPVLQGKSMEEMKKLYYEREKIYLDYHLKVNTDNMSIDEVAEEIIRSL</sequence>
<comment type="similarity">
    <text evidence="2 11">Belongs to the shikimate kinase family.</text>
</comment>
<comment type="pathway">
    <text evidence="1 11">Metabolic intermediate biosynthesis; chorismate biosynthesis; chorismate from D-erythrose 4-phosphate and phosphoenolpyruvate: step 5/7.</text>
</comment>
<dbReference type="HAMAP" id="MF_00109">
    <property type="entry name" value="Shikimate_kinase"/>
    <property type="match status" value="1"/>
</dbReference>
<dbReference type="PANTHER" id="PTHR21087:SF16">
    <property type="entry name" value="SHIKIMATE KINASE 1, CHLOROPLASTIC"/>
    <property type="match status" value="1"/>
</dbReference>
<keyword evidence="11" id="KW-0963">Cytoplasm</keyword>
<keyword evidence="13" id="KW-1185">Reference proteome</keyword>
<dbReference type="InterPro" id="IPR000623">
    <property type="entry name" value="Shikimate_kinase/TSH1"/>
</dbReference>
<feature type="binding site" evidence="11">
    <location>
        <position position="123"/>
    </location>
    <ligand>
        <name>ATP</name>
        <dbReference type="ChEBI" id="CHEBI:30616"/>
    </ligand>
</feature>
<dbReference type="EMBL" id="JBHUMX010000035">
    <property type="protein sequence ID" value="MFD2629119.1"/>
    <property type="molecule type" value="Genomic_DNA"/>
</dbReference>
<accession>A0ABW5Q0P2</accession>
<evidence type="ECO:0000313" key="13">
    <source>
        <dbReference type="Proteomes" id="UP001597451"/>
    </source>
</evidence>
<comment type="catalytic activity">
    <reaction evidence="10 11">
        <text>shikimate + ATP = 3-phosphoshikimate + ADP + H(+)</text>
        <dbReference type="Rhea" id="RHEA:13121"/>
        <dbReference type="ChEBI" id="CHEBI:15378"/>
        <dbReference type="ChEBI" id="CHEBI:30616"/>
        <dbReference type="ChEBI" id="CHEBI:36208"/>
        <dbReference type="ChEBI" id="CHEBI:145989"/>
        <dbReference type="ChEBI" id="CHEBI:456216"/>
        <dbReference type="EC" id="2.7.1.71"/>
    </reaction>
</comment>
<feature type="binding site" evidence="11">
    <location>
        <position position="38"/>
    </location>
    <ligand>
        <name>substrate</name>
    </ligand>
</feature>
<dbReference type="Proteomes" id="UP001597451">
    <property type="component" value="Unassembled WGS sequence"/>
</dbReference>
<dbReference type="RefSeq" id="WP_379561873.1">
    <property type="nucleotide sequence ID" value="NZ_CP085256.1"/>
</dbReference>
<dbReference type="PRINTS" id="PR01100">
    <property type="entry name" value="SHIKIMTKNASE"/>
</dbReference>
<evidence type="ECO:0000256" key="5">
    <source>
        <dbReference type="ARBA" id="ARBA00022679"/>
    </source>
</evidence>
<protein>
    <recommendedName>
        <fullName evidence="3 11">Shikimate kinase</fullName>
        <shortName evidence="11">SK</shortName>
        <ecNumber evidence="3 11">2.7.1.71</ecNumber>
    </recommendedName>
</protein>
<dbReference type="InterPro" id="IPR031322">
    <property type="entry name" value="Shikimate/glucono_kinase"/>
</dbReference>
<name>A0ABW5Q0P2_9BACI</name>
<dbReference type="InterPro" id="IPR023000">
    <property type="entry name" value="Shikimate_kinase_CS"/>
</dbReference>
<keyword evidence="11" id="KW-0460">Magnesium</keyword>
<dbReference type="SUPFAM" id="SSF52540">
    <property type="entry name" value="P-loop containing nucleoside triphosphate hydrolases"/>
    <property type="match status" value="1"/>
</dbReference>
<feature type="binding site" evidence="11">
    <location>
        <position position="141"/>
    </location>
    <ligand>
        <name>substrate</name>
    </ligand>
</feature>
<keyword evidence="6 11" id="KW-0547">Nucleotide-binding</keyword>
<organism evidence="12 13">
    <name type="scientific">Oceanobacillus kapialis</name>
    <dbReference type="NCBI Taxonomy" id="481353"/>
    <lineage>
        <taxon>Bacteria</taxon>
        <taxon>Bacillati</taxon>
        <taxon>Bacillota</taxon>
        <taxon>Bacilli</taxon>
        <taxon>Bacillales</taxon>
        <taxon>Bacillaceae</taxon>
        <taxon>Oceanobacillus</taxon>
    </lineage>
</organism>
<feature type="binding site" evidence="11">
    <location>
        <begin position="16"/>
        <end position="21"/>
    </location>
    <ligand>
        <name>ATP</name>
        <dbReference type="ChEBI" id="CHEBI:30616"/>
    </ligand>
</feature>
<keyword evidence="5 11" id="KW-0808">Transferase</keyword>
<keyword evidence="8 11" id="KW-0067">ATP-binding</keyword>